<dbReference type="Gene3D" id="2.130.10.10">
    <property type="entry name" value="YVTN repeat-like/Quinoprotein amine dehydrogenase"/>
    <property type="match status" value="1"/>
</dbReference>
<dbReference type="EMBL" id="KE720986">
    <property type="protein sequence ID" value="ERF73084.1"/>
    <property type="molecule type" value="Genomic_DNA"/>
</dbReference>
<proteinExistence type="inferred from homology"/>
<evidence type="ECO:0000313" key="12">
    <source>
        <dbReference type="EMBL" id="ERF73084.1"/>
    </source>
</evidence>
<keyword evidence="8" id="KW-1133">Transmembrane helix</keyword>
<dbReference type="HOGENOM" id="CLU_021000_0_0_1"/>
<dbReference type="InterPro" id="IPR015943">
    <property type="entry name" value="WD40/YVTN_repeat-like_dom_sf"/>
</dbReference>
<comment type="similarity">
    <text evidence="10">Belongs to the WD repeat SEC12 family.</text>
</comment>
<evidence type="ECO:0000313" key="13">
    <source>
        <dbReference type="Proteomes" id="UP000019373"/>
    </source>
</evidence>
<dbReference type="Proteomes" id="UP000019373">
    <property type="component" value="Unassembled WGS sequence"/>
</dbReference>
<dbReference type="RefSeq" id="XP_007801255.1">
    <property type="nucleotide sequence ID" value="XM_007803064.1"/>
</dbReference>
<dbReference type="GO" id="GO:0006888">
    <property type="term" value="P:endoplasmic reticulum to Golgi vesicle-mediated transport"/>
    <property type="evidence" value="ECO:0007669"/>
    <property type="project" value="UniProtKB-UniRule"/>
</dbReference>
<comment type="function">
    <text evidence="10">Guanine nucleotide-exchange factor (GEF) required for the formation or budding of transport vesicles from the ER.</text>
</comment>
<name>U1HUT8_ENDPU</name>
<dbReference type="InterPro" id="IPR045260">
    <property type="entry name" value="Sec12-like"/>
</dbReference>
<evidence type="ECO:0000256" key="10">
    <source>
        <dbReference type="RuleBase" id="RU369019"/>
    </source>
</evidence>
<evidence type="ECO:0000256" key="8">
    <source>
        <dbReference type="ARBA" id="ARBA00022989"/>
    </source>
</evidence>
<evidence type="ECO:0000256" key="2">
    <source>
        <dbReference type="ARBA" id="ARBA00022574"/>
    </source>
</evidence>
<dbReference type="PANTHER" id="PTHR23284:SF0">
    <property type="entry name" value="PROLACTIN REGULATORY ELEMENT-BINDING PROTEIN"/>
    <property type="match status" value="1"/>
</dbReference>
<keyword evidence="1 10" id="KW-0813">Transport</keyword>
<gene>
    <name evidence="12" type="ORF">EPUS_06545</name>
</gene>
<keyword evidence="5 10" id="KW-0256">Endoplasmic reticulum</keyword>
<dbReference type="GO" id="GO:0003400">
    <property type="term" value="P:regulation of COPII vesicle coating"/>
    <property type="evidence" value="ECO:0007669"/>
    <property type="project" value="UniProtKB-UniRule"/>
</dbReference>
<dbReference type="GO" id="GO:0015031">
    <property type="term" value="P:protein transport"/>
    <property type="evidence" value="ECO:0007669"/>
    <property type="project" value="UniProtKB-KW"/>
</dbReference>
<sequence length="430" mass="45836">MAPPIPSAKLTLSYPLYASDFDPKNAGFLLVGGGGGEGRSGVGNKITLLNTSRREQVSEVVEIELSREEDSVTSLAIAQSSDTSVTAFAGINSSEADQKAGKNQHLRSFRLEYPPRRQVDGDGEAEKSTTYSGKTEALGHTSLFSKPQGEKDGIYQRTIRISPSRNSSQRPVAAISTGLAVKGEVVVFRSDPSLTNPEVLGRINLDKEEAAGLDIWSGEEADTAVLAYCTSLEVFIYAISLSQSSALSDPISVYSIPAPDPFKSPVRPKLRSLRFLSPRHILLLANRPSRAGADLIVLKLDRLGSVGNSTLQKRLNKSTKAAVGLEVCFLSTSPSTGERQILIAVAGQDGSIELLTMEYSPKQGLGKFKPYTIIRDIHPASITNLAFSTFIPPSPASIPSPTRPQYVNDPSMAAASASATPSHPSPASPQ</sequence>
<reference evidence="13" key="1">
    <citation type="journal article" date="2014" name="BMC Genomics">
        <title>Genome characteristics reveal the impact of lichenization on lichen-forming fungus Endocarpon pusillum Hedwig (Verrucariales, Ascomycota).</title>
        <authorList>
            <person name="Wang Y.-Y."/>
            <person name="Liu B."/>
            <person name="Zhang X.-Y."/>
            <person name="Zhou Q.-M."/>
            <person name="Zhang T."/>
            <person name="Li H."/>
            <person name="Yu Y.-F."/>
            <person name="Zhang X.-L."/>
            <person name="Hao X.-Y."/>
            <person name="Wang M."/>
            <person name="Wang L."/>
            <person name="Wei J.-C."/>
        </authorList>
    </citation>
    <scope>NUCLEOTIDE SEQUENCE [LARGE SCALE GENOMIC DNA]</scope>
    <source>
        <strain evidence="13">Z07020 / HMAS-L-300199</strain>
    </source>
</reference>
<keyword evidence="2 10" id="KW-0853">WD repeat</keyword>
<dbReference type="GO" id="GO:0000139">
    <property type="term" value="C:Golgi membrane"/>
    <property type="evidence" value="ECO:0007669"/>
    <property type="project" value="UniProtKB-SubCell"/>
</dbReference>
<dbReference type="GeneID" id="19241485"/>
<evidence type="ECO:0000256" key="3">
    <source>
        <dbReference type="ARBA" id="ARBA00022692"/>
    </source>
</evidence>
<accession>U1HUT8</accession>
<dbReference type="OrthoDB" id="2013972at2759"/>
<evidence type="ECO:0000256" key="11">
    <source>
        <dbReference type="SAM" id="MobiDB-lite"/>
    </source>
</evidence>
<evidence type="ECO:0000256" key="4">
    <source>
        <dbReference type="ARBA" id="ARBA00022737"/>
    </source>
</evidence>
<evidence type="ECO:0000256" key="6">
    <source>
        <dbReference type="ARBA" id="ARBA00022892"/>
    </source>
</evidence>
<keyword evidence="6" id="KW-0931">ER-Golgi transport</keyword>
<dbReference type="GO" id="GO:0005085">
    <property type="term" value="F:guanyl-nucleotide exchange factor activity"/>
    <property type="evidence" value="ECO:0007669"/>
    <property type="project" value="InterPro"/>
</dbReference>
<dbReference type="eggNOG" id="ENOG502S8QF">
    <property type="taxonomic scope" value="Eukaryota"/>
</dbReference>
<keyword evidence="13" id="KW-1185">Reference proteome</keyword>
<keyword evidence="3" id="KW-0812">Transmembrane</keyword>
<evidence type="ECO:0000256" key="9">
    <source>
        <dbReference type="ARBA" id="ARBA00023136"/>
    </source>
</evidence>
<protein>
    <recommendedName>
        <fullName evidence="10">Guanine nucleotide-exchange factor SEC12</fullName>
    </recommendedName>
</protein>
<feature type="compositionally biased region" description="Low complexity" evidence="11">
    <location>
        <begin position="410"/>
        <end position="422"/>
    </location>
</feature>
<dbReference type="GO" id="GO:0005789">
    <property type="term" value="C:endoplasmic reticulum membrane"/>
    <property type="evidence" value="ECO:0007669"/>
    <property type="project" value="UniProtKB-SubCell"/>
</dbReference>
<evidence type="ECO:0000256" key="5">
    <source>
        <dbReference type="ARBA" id="ARBA00022824"/>
    </source>
</evidence>
<evidence type="ECO:0000256" key="1">
    <source>
        <dbReference type="ARBA" id="ARBA00022448"/>
    </source>
</evidence>
<dbReference type="OMA" id="EPQLAIF"/>
<dbReference type="PANTHER" id="PTHR23284">
    <property type="entry name" value="PROLACTIN REGULATORY ELEMENT BINDING PROTEIN"/>
    <property type="match status" value="1"/>
</dbReference>
<evidence type="ECO:0000256" key="7">
    <source>
        <dbReference type="ARBA" id="ARBA00022927"/>
    </source>
</evidence>
<comment type="subcellular location">
    <subcellularLocation>
        <location evidence="10">Endoplasmic reticulum membrane</location>
        <topology evidence="10">Single-pass type II membrane protein</topology>
    </subcellularLocation>
    <subcellularLocation>
        <location evidence="10">Golgi apparatus membrane</location>
        <topology evidence="10">Single-pass type II membrane protein</topology>
    </subcellularLocation>
</comment>
<feature type="region of interest" description="Disordered" evidence="11">
    <location>
        <begin position="394"/>
        <end position="430"/>
    </location>
</feature>
<keyword evidence="7 10" id="KW-0653">Protein transport</keyword>
<feature type="compositionally biased region" description="Basic and acidic residues" evidence="11">
    <location>
        <begin position="112"/>
        <end position="127"/>
    </location>
</feature>
<keyword evidence="4 10" id="KW-0677">Repeat</keyword>
<keyword evidence="9" id="KW-0472">Membrane</keyword>
<feature type="region of interest" description="Disordered" evidence="11">
    <location>
        <begin position="112"/>
        <end position="149"/>
    </location>
</feature>
<dbReference type="AlphaFoldDB" id="U1HUT8"/>
<organism evidence="12 13">
    <name type="scientific">Endocarpon pusillum (strain Z07020 / HMAS-L-300199)</name>
    <name type="common">Lichen-forming fungus</name>
    <dbReference type="NCBI Taxonomy" id="1263415"/>
    <lineage>
        <taxon>Eukaryota</taxon>
        <taxon>Fungi</taxon>
        <taxon>Dikarya</taxon>
        <taxon>Ascomycota</taxon>
        <taxon>Pezizomycotina</taxon>
        <taxon>Eurotiomycetes</taxon>
        <taxon>Chaetothyriomycetidae</taxon>
        <taxon>Verrucariales</taxon>
        <taxon>Verrucariaceae</taxon>
        <taxon>Endocarpon</taxon>
    </lineage>
</organism>